<dbReference type="Pfam" id="PF13614">
    <property type="entry name" value="AAA_31"/>
    <property type="match status" value="1"/>
</dbReference>
<dbReference type="InterPro" id="IPR003856">
    <property type="entry name" value="LPS_length_determ_N"/>
</dbReference>
<evidence type="ECO:0000259" key="18">
    <source>
        <dbReference type="Pfam" id="PF13614"/>
    </source>
</evidence>
<dbReference type="Pfam" id="PF02706">
    <property type="entry name" value="Wzz"/>
    <property type="match status" value="1"/>
</dbReference>
<keyword evidence="5" id="KW-1003">Cell membrane</keyword>
<dbReference type="InterPro" id="IPR050445">
    <property type="entry name" value="Bact_polysacc_biosynth/exp"/>
</dbReference>
<sequence length="753" mass="82276">MIGANVQYDVDSFREQPTLRNELRAVMEILRRHTRLILLSTTAGLVLATAYSFTVTPTYLATAQLSLDPRRTAIAAPVNAQTMRRDEPLIDSGRADTEVETIRSESVIRSVVTTLDLQNAPEFNLPPSGIRGMLNELLGSFKDPSAPPTEEDRILGTMVAVGNGLKVERVDKSYVITISFEAISPELAAKVANGFADAYVRSQFDANYDATKQAVVWLKARLNQLSDQTAKAEAVVNDFRRSNSIAKADGKLIDEQQLAEISTQLSAATAAKGEAKAKLDRIMQLQTGSPDLSLTDALQNTVITKLRQQYLEINGKASSLASRYGEQHAAVIKMRADAKAILDSIRTEMQRYQESYRSDYEIASARERSLKESLDEQFKKTVDVGGAQVKLNSYESDARTLRTAYEAFMQRYTDALQRQSFPVSEGRLISTAQPPNGKFKPKRGIYMLAGAALGLFGSLGASFYLELGRRRIRTRSEAEAASGAECLGFIPLVNAKPQQGPEAADGRTLPLDYVMRHPFSVAAETLRTVATSINHSSAPGTCPVVGMISCLPDEGKTSISANLAYLLAGQGKRVLLVDADLRNPSLTHTLKANFGPSIEDVLLARANLATSVQHGRQPFDFVPSVTRARPSLTMTGSVVDGSSGFEQFVPLGSDLFGAFIAQARDHYDYVVVDLPPVLPLADVRSAERFITAFVLVLAWAKSEERTVGEAVDSIPNIHDKLAGCVLNMADVKQLARYGEQVATYYNSKYFTQH</sequence>
<evidence type="ECO:0000256" key="12">
    <source>
        <dbReference type="ARBA" id="ARBA00022989"/>
    </source>
</evidence>
<dbReference type="InterPro" id="IPR025669">
    <property type="entry name" value="AAA_dom"/>
</dbReference>
<keyword evidence="20" id="KW-1185">Reference proteome</keyword>
<dbReference type="RefSeq" id="WP_188517333.1">
    <property type="nucleotide sequence ID" value="NZ_BMES01000001.1"/>
</dbReference>
<dbReference type="GO" id="GO:0005886">
    <property type="term" value="C:plasma membrane"/>
    <property type="evidence" value="ECO:0007669"/>
    <property type="project" value="UniProtKB-SubCell"/>
</dbReference>
<accession>A0A917I679</accession>
<dbReference type="PANTHER" id="PTHR32309">
    <property type="entry name" value="TYROSINE-PROTEIN KINASE"/>
    <property type="match status" value="1"/>
</dbReference>
<comment type="similarity">
    <text evidence="2">Belongs to the CpsD/CapB family.</text>
</comment>
<name>A0A917I679_9HYPH</name>
<evidence type="ECO:0000256" key="9">
    <source>
        <dbReference type="ARBA" id="ARBA00022741"/>
    </source>
</evidence>
<dbReference type="AlphaFoldDB" id="A0A917I679"/>
<dbReference type="EC" id="2.7.10.2" evidence="4"/>
<evidence type="ECO:0000256" key="3">
    <source>
        <dbReference type="ARBA" id="ARBA00008883"/>
    </source>
</evidence>
<comment type="catalytic activity">
    <reaction evidence="15">
        <text>L-tyrosyl-[protein] + ATP = O-phospho-L-tyrosyl-[protein] + ADP + H(+)</text>
        <dbReference type="Rhea" id="RHEA:10596"/>
        <dbReference type="Rhea" id="RHEA-COMP:10136"/>
        <dbReference type="Rhea" id="RHEA-COMP:20101"/>
        <dbReference type="ChEBI" id="CHEBI:15378"/>
        <dbReference type="ChEBI" id="CHEBI:30616"/>
        <dbReference type="ChEBI" id="CHEBI:46858"/>
        <dbReference type="ChEBI" id="CHEBI:61978"/>
        <dbReference type="ChEBI" id="CHEBI:456216"/>
        <dbReference type="EC" id="2.7.10.2"/>
    </reaction>
</comment>
<evidence type="ECO:0000256" key="6">
    <source>
        <dbReference type="ARBA" id="ARBA00022519"/>
    </source>
</evidence>
<dbReference type="Gene3D" id="3.40.50.300">
    <property type="entry name" value="P-loop containing nucleotide triphosphate hydrolases"/>
    <property type="match status" value="1"/>
</dbReference>
<evidence type="ECO:0000256" key="1">
    <source>
        <dbReference type="ARBA" id="ARBA00004429"/>
    </source>
</evidence>
<reference evidence="19" key="2">
    <citation type="submission" date="2020-09" db="EMBL/GenBank/DDBJ databases">
        <authorList>
            <person name="Sun Q."/>
            <person name="Zhou Y."/>
        </authorList>
    </citation>
    <scope>NUCLEOTIDE SEQUENCE</scope>
    <source>
        <strain evidence="19">CGMCC 1.12214</strain>
    </source>
</reference>
<keyword evidence="13 16" id="KW-0472">Membrane</keyword>
<evidence type="ECO:0000256" key="13">
    <source>
        <dbReference type="ARBA" id="ARBA00023136"/>
    </source>
</evidence>
<dbReference type="SUPFAM" id="SSF52540">
    <property type="entry name" value="P-loop containing nucleoside triphosphate hydrolases"/>
    <property type="match status" value="1"/>
</dbReference>
<dbReference type="InterPro" id="IPR027417">
    <property type="entry name" value="P-loop_NTPase"/>
</dbReference>
<evidence type="ECO:0000256" key="8">
    <source>
        <dbReference type="ARBA" id="ARBA00022692"/>
    </source>
</evidence>
<evidence type="ECO:0000256" key="2">
    <source>
        <dbReference type="ARBA" id="ARBA00007316"/>
    </source>
</evidence>
<feature type="domain" description="Polysaccharide chain length determinant N-terminal" evidence="17">
    <location>
        <begin position="23"/>
        <end position="114"/>
    </location>
</feature>
<gene>
    <name evidence="19" type="ORF">GCM10007036_18460</name>
</gene>
<keyword evidence="9" id="KW-0547">Nucleotide-binding</keyword>
<dbReference type="PANTHER" id="PTHR32309:SF13">
    <property type="entry name" value="FERRIC ENTEROBACTIN TRANSPORT PROTEIN FEPE"/>
    <property type="match status" value="1"/>
</dbReference>
<comment type="similarity">
    <text evidence="3">Belongs to the etk/wzc family.</text>
</comment>
<evidence type="ECO:0000256" key="7">
    <source>
        <dbReference type="ARBA" id="ARBA00022679"/>
    </source>
</evidence>
<evidence type="ECO:0000313" key="20">
    <source>
        <dbReference type="Proteomes" id="UP000603912"/>
    </source>
</evidence>
<keyword evidence="7" id="KW-0808">Transferase</keyword>
<evidence type="ECO:0000313" key="19">
    <source>
        <dbReference type="EMBL" id="GGH17188.1"/>
    </source>
</evidence>
<organism evidence="19 20">
    <name type="scientific">Alsobacter metallidurans</name>
    <dbReference type="NCBI Taxonomy" id="340221"/>
    <lineage>
        <taxon>Bacteria</taxon>
        <taxon>Pseudomonadati</taxon>
        <taxon>Pseudomonadota</taxon>
        <taxon>Alphaproteobacteria</taxon>
        <taxon>Hyphomicrobiales</taxon>
        <taxon>Alsobacteraceae</taxon>
        <taxon>Alsobacter</taxon>
    </lineage>
</organism>
<evidence type="ECO:0000256" key="15">
    <source>
        <dbReference type="ARBA" id="ARBA00051245"/>
    </source>
</evidence>
<evidence type="ECO:0000256" key="11">
    <source>
        <dbReference type="ARBA" id="ARBA00022840"/>
    </source>
</evidence>
<proteinExistence type="inferred from homology"/>
<feature type="domain" description="AAA" evidence="18">
    <location>
        <begin position="555"/>
        <end position="680"/>
    </location>
</feature>
<dbReference type="InterPro" id="IPR005702">
    <property type="entry name" value="Wzc-like_C"/>
</dbReference>
<evidence type="ECO:0000256" key="5">
    <source>
        <dbReference type="ARBA" id="ARBA00022475"/>
    </source>
</evidence>
<keyword evidence="11" id="KW-0067">ATP-binding</keyword>
<evidence type="ECO:0000256" key="14">
    <source>
        <dbReference type="ARBA" id="ARBA00023137"/>
    </source>
</evidence>
<comment type="subcellular location">
    <subcellularLocation>
        <location evidence="1">Cell inner membrane</location>
        <topology evidence="1">Multi-pass membrane protein</topology>
    </subcellularLocation>
</comment>
<feature type="transmembrane region" description="Helical" evidence="16">
    <location>
        <begin position="36"/>
        <end position="60"/>
    </location>
</feature>
<keyword evidence="14" id="KW-0829">Tyrosine-protein kinase</keyword>
<feature type="transmembrane region" description="Helical" evidence="16">
    <location>
        <begin position="444"/>
        <end position="465"/>
    </location>
</feature>
<keyword evidence="10" id="KW-0418">Kinase</keyword>
<reference evidence="19" key="1">
    <citation type="journal article" date="2014" name="Int. J. Syst. Evol. Microbiol.">
        <title>Complete genome sequence of Corynebacterium casei LMG S-19264T (=DSM 44701T), isolated from a smear-ripened cheese.</title>
        <authorList>
            <consortium name="US DOE Joint Genome Institute (JGI-PGF)"/>
            <person name="Walter F."/>
            <person name="Albersmeier A."/>
            <person name="Kalinowski J."/>
            <person name="Ruckert C."/>
        </authorList>
    </citation>
    <scope>NUCLEOTIDE SEQUENCE</scope>
    <source>
        <strain evidence="19">CGMCC 1.12214</strain>
    </source>
</reference>
<keyword evidence="12 16" id="KW-1133">Transmembrane helix</keyword>
<keyword evidence="6" id="KW-0997">Cell inner membrane</keyword>
<dbReference type="EMBL" id="BMES01000001">
    <property type="protein sequence ID" value="GGH17188.1"/>
    <property type="molecule type" value="Genomic_DNA"/>
</dbReference>
<evidence type="ECO:0000256" key="16">
    <source>
        <dbReference type="SAM" id="Phobius"/>
    </source>
</evidence>
<evidence type="ECO:0000259" key="17">
    <source>
        <dbReference type="Pfam" id="PF02706"/>
    </source>
</evidence>
<keyword evidence="8 16" id="KW-0812">Transmembrane</keyword>
<evidence type="ECO:0000256" key="10">
    <source>
        <dbReference type="ARBA" id="ARBA00022777"/>
    </source>
</evidence>
<evidence type="ECO:0000256" key="4">
    <source>
        <dbReference type="ARBA" id="ARBA00011903"/>
    </source>
</evidence>
<dbReference type="CDD" id="cd05387">
    <property type="entry name" value="BY-kinase"/>
    <property type="match status" value="1"/>
</dbReference>
<comment type="caution">
    <text evidence="19">The sequence shown here is derived from an EMBL/GenBank/DDBJ whole genome shotgun (WGS) entry which is preliminary data.</text>
</comment>
<dbReference type="GO" id="GO:0004713">
    <property type="term" value="F:protein tyrosine kinase activity"/>
    <property type="evidence" value="ECO:0007669"/>
    <property type="project" value="TreeGrafter"/>
</dbReference>
<protein>
    <recommendedName>
        <fullName evidence="4">non-specific protein-tyrosine kinase</fullName>
        <ecNumber evidence="4">2.7.10.2</ecNumber>
    </recommendedName>
</protein>
<dbReference type="Proteomes" id="UP000603912">
    <property type="component" value="Unassembled WGS sequence"/>
</dbReference>